<evidence type="ECO:0000313" key="2">
    <source>
        <dbReference type="EMBL" id="GHE01106.1"/>
    </source>
</evidence>
<dbReference type="InterPro" id="IPR005509">
    <property type="entry name" value="AfsA_hotdog_dom"/>
</dbReference>
<dbReference type="AlphaFoldDB" id="A0A918YF93"/>
<proteinExistence type="predicted"/>
<feature type="domain" description="A-factor biosynthesis hotdog" evidence="1">
    <location>
        <begin position="185"/>
        <end position="298"/>
    </location>
</feature>
<evidence type="ECO:0000313" key="3">
    <source>
        <dbReference type="Proteomes" id="UP000655443"/>
    </source>
</evidence>
<dbReference type="RefSeq" id="WP_189950411.1">
    <property type="nucleotide sequence ID" value="NZ_BMVG01000003.1"/>
</dbReference>
<reference evidence="2" key="1">
    <citation type="journal article" date="2014" name="Int. J. Syst. Evol. Microbiol.">
        <title>Complete genome sequence of Corynebacterium casei LMG S-19264T (=DSM 44701T), isolated from a smear-ripened cheese.</title>
        <authorList>
            <consortium name="US DOE Joint Genome Institute (JGI-PGF)"/>
            <person name="Walter F."/>
            <person name="Albersmeier A."/>
            <person name="Kalinowski J."/>
            <person name="Ruckert C."/>
        </authorList>
    </citation>
    <scope>NUCLEOTIDE SEQUENCE</scope>
    <source>
        <strain evidence="2">JCM 4714</strain>
    </source>
</reference>
<keyword evidence="3" id="KW-1185">Reference proteome</keyword>
<sequence length="327" mass="35841">MPRPHPGLPAAALQRFARKSKPGEVFVRHWHEESPQTHVVALSWPRSHVFYTLRSGTTSPLLLVESARQALAVLSHTTQEIPLDHRLGWEYARCAFAPALFRERTAPVDIRLRVTHSDITRRRLGTVRLTARIEASCDGEPLGSSEIRYVTHPPAIYDRLRKEYADAQSAFAAALPPGPPVPPLLVDRAGPRDVVIAPTSKPHHYQLRTDTSNSVLFDHPHDHLPGMVLLEAVVQAVRTSASGRAPLAALDTAFRRYVEFDAPCWIDVVQKSPDEQGRSRLLVTGTQNGAEAFSTTVTFDSPSIALDPTATTTTTAGRAAPAACRAC</sequence>
<organism evidence="2 3">
    <name type="scientific">Streptomyces alanosinicus</name>
    <dbReference type="NCBI Taxonomy" id="68171"/>
    <lineage>
        <taxon>Bacteria</taxon>
        <taxon>Bacillati</taxon>
        <taxon>Actinomycetota</taxon>
        <taxon>Actinomycetes</taxon>
        <taxon>Kitasatosporales</taxon>
        <taxon>Streptomycetaceae</taxon>
        <taxon>Streptomyces</taxon>
    </lineage>
</organism>
<protein>
    <submittedName>
        <fullName evidence="2">Adhesin</fullName>
    </submittedName>
</protein>
<comment type="caution">
    <text evidence="2">The sequence shown here is derived from an EMBL/GenBank/DDBJ whole genome shotgun (WGS) entry which is preliminary data.</text>
</comment>
<dbReference type="Pfam" id="PF03756">
    <property type="entry name" value="AfsA"/>
    <property type="match status" value="2"/>
</dbReference>
<dbReference type="Proteomes" id="UP000655443">
    <property type="component" value="Unassembled WGS sequence"/>
</dbReference>
<reference evidence="2" key="2">
    <citation type="submission" date="2020-09" db="EMBL/GenBank/DDBJ databases">
        <authorList>
            <person name="Sun Q."/>
            <person name="Ohkuma M."/>
        </authorList>
    </citation>
    <scope>NUCLEOTIDE SEQUENCE</scope>
    <source>
        <strain evidence="2">JCM 4714</strain>
    </source>
</reference>
<dbReference type="GO" id="GO:0016740">
    <property type="term" value="F:transferase activity"/>
    <property type="evidence" value="ECO:0007669"/>
    <property type="project" value="InterPro"/>
</dbReference>
<dbReference type="InterPro" id="IPR047757">
    <property type="entry name" value="AfsA-like"/>
</dbReference>
<evidence type="ECO:0000259" key="1">
    <source>
        <dbReference type="Pfam" id="PF03756"/>
    </source>
</evidence>
<accession>A0A918YF93</accession>
<gene>
    <name evidence="2" type="ORF">GCM10010339_18830</name>
</gene>
<name>A0A918YF93_9ACTN</name>
<feature type="domain" description="A-factor biosynthesis hotdog" evidence="1">
    <location>
        <begin position="19"/>
        <end position="147"/>
    </location>
</feature>
<dbReference type="EMBL" id="BMVG01000003">
    <property type="protein sequence ID" value="GHE01106.1"/>
    <property type="molecule type" value="Genomic_DNA"/>
</dbReference>
<dbReference type="NCBIfam" id="NF041195">
    <property type="entry name" value="ScbA_BarX_GamBu"/>
    <property type="match status" value="1"/>
</dbReference>